<sequence>MKLLAEIVVSLSVVGAWCYVALTLPAPAGSASAAVAPEGAGSSPQFSQGQAERLIARR</sequence>
<gene>
    <name evidence="2" type="ORF">SNE35_22655</name>
</gene>
<protein>
    <submittedName>
        <fullName evidence="2">Uncharacterized protein</fullName>
    </submittedName>
</protein>
<dbReference type="EMBL" id="JAXCLA010000007">
    <property type="protein sequence ID" value="MDY0747322.1"/>
    <property type="molecule type" value="Genomic_DNA"/>
</dbReference>
<organism evidence="2 3">
    <name type="scientific">Roseateles agri</name>
    <dbReference type="NCBI Taxonomy" id="3098619"/>
    <lineage>
        <taxon>Bacteria</taxon>
        <taxon>Pseudomonadati</taxon>
        <taxon>Pseudomonadota</taxon>
        <taxon>Betaproteobacteria</taxon>
        <taxon>Burkholderiales</taxon>
        <taxon>Sphaerotilaceae</taxon>
        <taxon>Roseateles</taxon>
    </lineage>
</organism>
<evidence type="ECO:0000313" key="3">
    <source>
        <dbReference type="Proteomes" id="UP001285263"/>
    </source>
</evidence>
<evidence type="ECO:0000256" key="1">
    <source>
        <dbReference type="SAM" id="MobiDB-lite"/>
    </source>
</evidence>
<feature type="region of interest" description="Disordered" evidence="1">
    <location>
        <begin position="35"/>
        <end position="58"/>
    </location>
</feature>
<dbReference type="RefSeq" id="WP_320425279.1">
    <property type="nucleotide sequence ID" value="NZ_JAXCLA010000007.1"/>
</dbReference>
<evidence type="ECO:0000313" key="2">
    <source>
        <dbReference type="EMBL" id="MDY0747322.1"/>
    </source>
</evidence>
<keyword evidence="3" id="KW-1185">Reference proteome</keyword>
<reference evidence="2 3" key="1">
    <citation type="submission" date="2023-11" db="EMBL/GenBank/DDBJ databases">
        <title>Paucibacter sp. nov., isolated from fresh soil in Korea.</title>
        <authorList>
            <person name="Le N.T.T."/>
        </authorList>
    </citation>
    <scope>NUCLEOTIDE SEQUENCE [LARGE SCALE GENOMIC DNA]</scope>
    <source>
        <strain evidence="2 3">R3-3</strain>
    </source>
</reference>
<dbReference type="Proteomes" id="UP001285263">
    <property type="component" value="Unassembled WGS sequence"/>
</dbReference>
<accession>A0ABU5DLZ2</accession>
<name>A0ABU5DLZ2_9BURK</name>
<proteinExistence type="predicted"/>
<feature type="compositionally biased region" description="Low complexity" evidence="1">
    <location>
        <begin position="35"/>
        <end position="44"/>
    </location>
</feature>
<comment type="caution">
    <text evidence="2">The sequence shown here is derived from an EMBL/GenBank/DDBJ whole genome shotgun (WGS) entry which is preliminary data.</text>
</comment>